<sequence>MYSTVLIIGAGESGLCMAAQLKNRFKHTDFAVYERHSDVGGTWYANSYPGAELHDYFTKFTDSYNLRHHITFNTEAVSARYLSDRQLWSVRLRRRKIASWETKLSTDDARELQHDNDESCDTWTHECKLLFTAVGGLVEPADFEIPGREKFKGNIFHSAVWDHTVDIKGKNVVIIGNGCSAAQIVPAIIPEVKSLTQIIRSPHWILPRPQFPGFDPSSFEKYSPTLFRYIPGLQALSRALMFVSIEAGWLGFRNDALGEKIRIAQKNTSLEHIKKNAPEKYWDILIPTFPVGFKRRIFDDTYLPTLADPKMTLTKDEITYLSKNHVHTASGESYKAEVIILATGFKTNEWIAPFEIVGKDGISLRDHWEKMGGPGAYNSTAVNGFPNMFMIVGPNSITGHTSFILASENMCRYALNIAKPVITGDASEVEVKKEAEEQYSNWLREQMKGTVFDNKQYRSASIF</sequence>
<keyword evidence="3" id="KW-1185">Reference proteome</keyword>
<dbReference type="PANTHER" id="PTHR42877">
    <property type="entry name" value="L-ORNITHINE N(5)-MONOOXYGENASE-RELATED"/>
    <property type="match status" value="1"/>
</dbReference>
<dbReference type="SUPFAM" id="SSF51905">
    <property type="entry name" value="FAD/NAD(P)-binding domain"/>
    <property type="match status" value="1"/>
</dbReference>
<comment type="similarity">
    <text evidence="1">Belongs to the FAD-binding monooxygenase family.</text>
</comment>
<dbReference type="Pfam" id="PF13450">
    <property type="entry name" value="NAD_binding_8"/>
    <property type="match status" value="1"/>
</dbReference>
<proteinExistence type="inferred from homology"/>
<dbReference type="InterPro" id="IPR036188">
    <property type="entry name" value="FAD/NAD-bd_sf"/>
</dbReference>
<organism evidence="2 3">
    <name type="scientific">Orbilia brochopaga</name>
    <dbReference type="NCBI Taxonomy" id="3140254"/>
    <lineage>
        <taxon>Eukaryota</taxon>
        <taxon>Fungi</taxon>
        <taxon>Dikarya</taxon>
        <taxon>Ascomycota</taxon>
        <taxon>Pezizomycotina</taxon>
        <taxon>Orbiliomycetes</taxon>
        <taxon>Orbiliales</taxon>
        <taxon>Orbiliaceae</taxon>
        <taxon>Orbilia</taxon>
    </lineage>
</organism>
<dbReference type="PANTHER" id="PTHR42877:SF5">
    <property type="entry name" value="L-ORNITHINE N(5)-MONOOXYGENASE-RELATED"/>
    <property type="match status" value="1"/>
</dbReference>
<dbReference type="Proteomes" id="UP001375240">
    <property type="component" value="Unassembled WGS sequence"/>
</dbReference>
<gene>
    <name evidence="2" type="ORF">TWF696_002490</name>
</gene>
<dbReference type="InterPro" id="IPR051209">
    <property type="entry name" value="FAD-bind_Monooxygenase_sf"/>
</dbReference>
<reference evidence="2 3" key="1">
    <citation type="submission" date="2019-10" db="EMBL/GenBank/DDBJ databases">
        <authorList>
            <person name="Palmer J.M."/>
        </authorList>
    </citation>
    <scope>NUCLEOTIDE SEQUENCE [LARGE SCALE GENOMIC DNA]</scope>
    <source>
        <strain evidence="2 3">TWF696</strain>
    </source>
</reference>
<name>A0AAV9U1F1_9PEZI</name>
<dbReference type="AlphaFoldDB" id="A0AAV9U1F1"/>
<evidence type="ECO:0000313" key="2">
    <source>
        <dbReference type="EMBL" id="KAK6333979.1"/>
    </source>
</evidence>
<accession>A0AAV9U1F1</accession>
<dbReference type="Gene3D" id="3.50.50.60">
    <property type="entry name" value="FAD/NAD(P)-binding domain"/>
    <property type="match status" value="4"/>
</dbReference>
<evidence type="ECO:0000313" key="3">
    <source>
        <dbReference type="Proteomes" id="UP001375240"/>
    </source>
</evidence>
<protein>
    <recommendedName>
        <fullName evidence="4">Flavin-containing monooxygenase</fullName>
    </recommendedName>
</protein>
<comment type="caution">
    <text evidence="2">The sequence shown here is derived from an EMBL/GenBank/DDBJ whole genome shotgun (WGS) entry which is preliminary data.</text>
</comment>
<evidence type="ECO:0008006" key="4">
    <source>
        <dbReference type="Google" id="ProtNLM"/>
    </source>
</evidence>
<evidence type="ECO:0000256" key="1">
    <source>
        <dbReference type="ARBA" id="ARBA00010139"/>
    </source>
</evidence>
<dbReference type="EMBL" id="JAVHNQ010000013">
    <property type="protein sequence ID" value="KAK6333979.1"/>
    <property type="molecule type" value="Genomic_DNA"/>
</dbReference>